<dbReference type="GO" id="GO:0005980">
    <property type="term" value="P:glycogen catabolic process"/>
    <property type="evidence" value="ECO:0007669"/>
    <property type="project" value="TreeGrafter"/>
</dbReference>
<evidence type="ECO:0000313" key="3">
    <source>
        <dbReference type="EMBL" id="KAH0454212.1"/>
    </source>
</evidence>
<dbReference type="PANTHER" id="PTHR11468:SF4">
    <property type="entry name" value="ALPHA-GLUCAN PHOSPHORYLASE 2, CYTOSOLIC"/>
    <property type="match status" value="1"/>
</dbReference>
<dbReference type="SUPFAM" id="SSF53756">
    <property type="entry name" value="UDP-Glycosyltransferase/glycogen phosphorylase"/>
    <property type="match status" value="1"/>
</dbReference>
<dbReference type="FunFam" id="3.40.50.2000:FF:000807">
    <property type="entry name" value="Alpha-glucan phosphorylase 2, cytosolic"/>
    <property type="match status" value="1"/>
</dbReference>
<dbReference type="Pfam" id="PF00343">
    <property type="entry name" value="Phosphorylase"/>
    <property type="match status" value="1"/>
</dbReference>
<protein>
    <recommendedName>
        <fullName evidence="2">Alpha-1,4 glucan phosphorylase</fullName>
        <ecNumber evidence="2">2.4.1.1</ecNumber>
    </recommendedName>
</protein>
<keyword evidence="2" id="KW-0808">Transferase</keyword>
<dbReference type="AlphaFoldDB" id="A0AAV7GDH9"/>
<dbReference type="EMBL" id="JAGFBR010000015">
    <property type="protein sequence ID" value="KAH0454212.1"/>
    <property type="molecule type" value="Genomic_DNA"/>
</dbReference>
<name>A0AAV7GDH9_DENCH</name>
<gene>
    <name evidence="3" type="ORF">IEQ34_016136</name>
</gene>
<organism evidence="3 4">
    <name type="scientific">Dendrobium chrysotoxum</name>
    <name type="common">Orchid</name>
    <dbReference type="NCBI Taxonomy" id="161865"/>
    <lineage>
        <taxon>Eukaryota</taxon>
        <taxon>Viridiplantae</taxon>
        <taxon>Streptophyta</taxon>
        <taxon>Embryophyta</taxon>
        <taxon>Tracheophyta</taxon>
        <taxon>Spermatophyta</taxon>
        <taxon>Magnoliopsida</taxon>
        <taxon>Liliopsida</taxon>
        <taxon>Asparagales</taxon>
        <taxon>Orchidaceae</taxon>
        <taxon>Epidendroideae</taxon>
        <taxon>Malaxideae</taxon>
        <taxon>Dendrobiinae</taxon>
        <taxon>Dendrobium</taxon>
    </lineage>
</organism>
<dbReference type="InterPro" id="IPR000811">
    <property type="entry name" value="Glyco_trans_35"/>
</dbReference>
<dbReference type="Gene3D" id="3.40.50.2000">
    <property type="entry name" value="Glycogen Phosphorylase B"/>
    <property type="match status" value="1"/>
</dbReference>
<dbReference type="PANTHER" id="PTHR11468">
    <property type="entry name" value="GLYCOGEN PHOSPHORYLASE"/>
    <property type="match status" value="1"/>
</dbReference>
<dbReference type="Proteomes" id="UP000775213">
    <property type="component" value="Unassembled WGS sequence"/>
</dbReference>
<evidence type="ECO:0000313" key="4">
    <source>
        <dbReference type="Proteomes" id="UP000775213"/>
    </source>
</evidence>
<comment type="function">
    <text evidence="2">Allosteric enzyme that catalyzes the rate-limiting step in glycogen catabolism, the phosphorolytic cleavage of glycogen to produce glucose-1-phosphate, and plays a central role in maintaining cellular and organismal glucose homeostasis.</text>
</comment>
<keyword evidence="2" id="KW-0119">Carbohydrate metabolism</keyword>
<comment type="cofactor">
    <cofactor evidence="2">
        <name>pyridoxal 5'-phosphate</name>
        <dbReference type="ChEBI" id="CHEBI:597326"/>
    </cofactor>
</comment>
<keyword evidence="2" id="KW-0328">Glycosyltransferase</keyword>
<comment type="catalytic activity">
    <reaction evidence="2">
        <text>[(1-&gt;4)-alpha-D-glucosyl](n) + phosphate = [(1-&gt;4)-alpha-D-glucosyl](n-1) + alpha-D-glucose 1-phosphate</text>
        <dbReference type="Rhea" id="RHEA:41732"/>
        <dbReference type="Rhea" id="RHEA-COMP:9584"/>
        <dbReference type="Rhea" id="RHEA-COMP:9586"/>
        <dbReference type="ChEBI" id="CHEBI:15444"/>
        <dbReference type="ChEBI" id="CHEBI:43474"/>
        <dbReference type="ChEBI" id="CHEBI:58601"/>
        <dbReference type="EC" id="2.4.1.1"/>
    </reaction>
</comment>
<evidence type="ECO:0000256" key="2">
    <source>
        <dbReference type="RuleBase" id="RU000587"/>
    </source>
</evidence>
<comment type="caution">
    <text evidence="3">The sequence shown here is derived from an EMBL/GenBank/DDBJ whole genome shotgun (WGS) entry which is preliminary data.</text>
</comment>
<keyword evidence="2" id="KW-0663">Pyridoxal phosphate</keyword>
<dbReference type="GO" id="GO:0008184">
    <property type="term" value="F:glycogen phosphorylase activity"/>
    <property type="evidence" value="ECO:0007669"/>
    <property type="project" value="InterPro"/>
</dbReference>
<comment type="similarity">
    <text evidence="1 2">Belongs to the glycogen phosphorylase family.</text>
</comment>
<dbReference type="EC" id="2.4.1.1" evidence="2"/>
<proteinExistence type="inferred from homology"/>
<dbReference type="GO" id="GO:0030170">
    <property type="term" value="F:pyridoxal phosphate binding"/>
    <property type="evidence" value="ECO:0007669"/>
    <property type="project" value="TreeGrafter"/>
</dbReference>
<reference evidence="3 4" key="1">
    <citation type="journal article" date="2021" name="Hortic Res">
        <title>Chromosome-scale assembly of the Dendrobium chrysotoxum genome enhances the understanding of orchid evolution.</title>
        <authorList>
            <person name="Zhang Y."/>
            <person name="Zhang G.Q."/>
            <person name="Zhang D."/>
            <person name="Liu X.D."/>
            <person name="Xu X.Y."/>
            <person name="Sun W.H."/>
            <person name="Yu X."/>
            <person name="Zhu X."/>
            <person name="Wang Z.W."/>
            <person name="Zhao X."/>
            <person name="Zhong W.Y."/>
            <person name="Chen H."/>
            <person name="Yin W.L."/>
            <person name="Huang T."/>
            <person name="Niu S.C."/>
            <person name="Liu Z.J."/>
        </authorList>
    </citation>
    <scope>NUCLEOTIDE SEQUENCE [LARGE SCALE GENOMIC DNA]</scope>
    <source>
        <strain evidence="3">Lindl</strain>
    </source>
</reference>
<accession>A0AAV7GDH9</accession>
<evidence type="ECO:0000256" key="1">
    <source>
        <dbReference type="ARBA" id="ARBA00006047"/>
    </source>
</evidence>
<keyword evidence="4" id="KW-1185">Reference proteome</keyword>
<sequence>MALTEKDNESTLVCLSKEFPAVAHPCAEQPSEITSNIVYHAQYSPHFSPLKFDPEQAFYATALSVRDNLIQRWNDTYLHFHKLDPKQTYYLSMEYLQGRALTNAIGNLDIQGAYADALKKLGHEIEEIAEKEKDAALGNGGLGRLASCFLDSMATLNLPAWGYGLRYRYGLFKQKISKEGQEEVAEDWLEKFSPWEVARHDVIFPVRFFGHVEISSTGLYCVLVWLKGQSCNMGLHSSICQSFGPIQMLKLSYSTSANSKLDGSSFFSRLNLPCNNSNQGRRRSSRFVYLESQKLKHYVDLGKNGGVVVSFPQERRRALLSVGVAEAEWKGFCVAWKPKELGVAKKSKEGWKMKKLFEVVKVAEVESREDVGLTPAVWCRGSRREFPFQNIAPHPAGLSNTFTKLRSSQNPFNRCMLADLLHSTVPLPSIVSKNTVPKTLSSPLCRSFEEHCAETCIVSISSTVPHPLFSSAGMREIIEDKGYEGPRNNCSSQPLKASIYN</sequence>
<dbReference type="GO" id="GO:0005737">
    <property type="term" value="C:cytoplasm"/>
    <property type="evidence" value="ECO:0007669"/>
    <property type="project" value="TreeGrafter"/>
</dbReference>